<proteinExistence type="predicted"/>
<dbReference type="Proteomes" id="UP001595637">
    <property type="component" value="Unassembled WGS sequence"/>
</dbReference>
<dbReference type="RefSeq" id="WP_380656409.1">
    <property type="nucleotide sequence ID" value="NZ_JBHRVQ010000001.1"/>
</dbReference>
<protein>
    <submittedName>
        <fullName evidence="1">Uncharacterized protein</fullName>
    </submittedName>
</protein>
<accession>A0ABV7N701</accession>
<reference evidence="2" key="1">
    <citation type="journal article" date="2019" name="Int. J. Syst. Evol. Microbiol.">
        <title>The Global Catalogue of Microorganisms (GCM) 10K type strain sequencing project: providing services to taxonomists for standard genome sequencing and annotation.</title>
        <authorList>
            <consortium name="The Broad Institute Genomics Platform"/>
            <consortium name="The Broad Institute Genome Sequencing Center for Infectious Disease"/>
            <person name="Wu L."/>
            <person name="Ma J."/>
        </authorList>
    </citation>
    <scope>NUCLEOTIDE SEQUENCE [LARGE SCALE GENOMIC DNA]</scope>
    <source>
        <strain evidence="2">CCM 7756</strain>
    </source>
</reference>
<comment type="caution">
    <text evidence="1">The sequence shown here is derived from an EMBL/GenBank/DDBJ whole genome shotgun (WGS) entry which is preliminary data.</text>
</comment>
<evidence type="ECO:0000313" key="1">
    <source>
        <dbReference type="EMBL" id="MFC3389365.1"/>
    </source>
</evidence>
<sequence length="126" mass="14415">MGRPRKVYDYYRYNTYQHTGTVAELSQKVGLAAKTFDRMPRLKPNEKLDPEVGKHHLVYVNSIKASESEYALYKGEDLIAMGTMTEIAEVLGIKRESLRWYQTPAAQKRGHKAVLVPLDDDEEEIG</sequence>
<gene>
    <name evidence="1" type="ORF">ACFOEO_12310</name>
</gene>
<evidence type="ECO:0000313" key="2">
    <source>
        <dbReference type="Proteomes" id="UP001595637"/>
    </source>
</evidence>
<keyword evidence="2" id="KW-1185">Reference proteome</keyword>
<organism evidence="1 2">
    <name type="scientific">Salinicoccus sesuvii</name>
    <dbReference type="NCBI Taxonomy" id="868281"/>
    <lineage>
        <taxon>Bacteria</taxon>
        <taxon>Bacillati</taxon>
        <taxon>Bacillota</taxon>
        <taxon>Bacilli</taxon>
        <taxon>Bacillales</taxon>
        <taxon>Staphylococcaceae</taxon>
        <taxon>Salinicoccus</taxon>
    </lineage>
</organism>
<dbReference type="EMBL" id="JBHRVQ010000001">
    <property type="protein sequence ID" value="MFC3389365.1"/>
    <property type="molecule type" value="Genomic_DNA"/>
</dbReference>
<name>A0ABV7N701_9STAP</name>